<evidence type="ECO:0000313" key="1">
    <source>
        <dbReference type="EMBL" id="KAF9608127.1"/>
    </source>
</evidence>
<organism evidence="1 2">
    <name type="scientific">Coptis chinensis</name>
    <dbReference type="NCBI Taxonomy" id="261450"/>
    <lineage>
        <taxon>Eukaryota</taxon>
        <taxon>Viridiplantae</taxon>
        <taxon>Streptophyta</taxon>
        <taxon>Embryophyta</taxon>
        <taxon>Tracheophyta</taxon>
        <taxon>Spermatophyta</taxon>
        <taxon>Magnoliopsida</taxon>
        <taxon>Ranunculales</taxon>
        <taxon>Ranunculaceae</taxon>
        <taxon>Coptidoideae</taxon>
        <taxon>Coptis</taxon>
    </lineage>
</organism>
<comment type="caution">
    <text evidence="1">The sequence shown here is derived from an EMBL/GenBank/DDBJ whole genome shotgun (WGS) entry which is preliminary data.</text>
</comment>
<dbReference type="Proteomes" id="UP000631114">
    <property type="component" value="Unassembled WGS sequence"/>
</dbReference>
<proteinExistence type="predicted"/>
<evidence type="ECO:0000313" key="2">
    <source>
        <dbReference type="Proteomes" id="UP000631114"/>
    </source>
</evidence>
<keyword evidence="2" id="KW-1185">Reference proteome</keyword>
<dbReference type="AlphaFoldDB" id="A0A835I1S7"/>
<reference evidence="1 2" key="1">
    <citation type="submission" date="2020-10" db="EMBL/GenBank/DDBJ databases">
        <title>The Coptis chinensis genome and diversification of protoberbering-type alkaloids.</title>
        <authorList>
            <person name="Wang B."/>
            <person name="Shu S."/>
            <person name="Song C."/>
            <person name="Liu Y."/>
        </authorList>
    </citation>
    <scope>NUCLEOTIDE SEQUENCE [LARGE SCALE GENOMIC DNA]</scope>
    <source>
        <strain evidence="1">HL-2020</strain>
        <tissue evidence="1">Leaf</tissue>
    </source>
</reference>
<dbReference type="EMBL" id="JADFTS010000004">
    <property type="protein sequence ID" value="KAF9608127.1"/>
    <property type="molecule type" value="Genomic_DNA"/>
</dbReference>
<accession>A0A835I1S7</accession>
<protein>
    <submittedName>
        <fullName evidence="1">Uncharacterized protein</fullName>
    </submittedName>
</protein>
<gene>
    <name evidence="1" type="ORF">IFM89_007513</name>
</gene>
<name>A0A835I1S7_9MAGN</name>
<sequence length="53" mass="6395">MSLLLVFGAINKIKELLCRYRGEKYGRKEEFVGKVCCYHTLFKAFFLFFYFLL</sequence>